<evidence type="ECO:0000256" key="12">
    <source>
        <dbReference type="PIRSR" id="PIRSR617512-3"/>
    </source>
</evidence>
<evidence type="ECO:0000256" key="8">
    <source>
        <dbReference type="ARBA" id="ARBA00023004"/>
    </source>
</evidence>
<name>A0A927C3L0_9GAMM</name>
<feature type="binding site" description="covalent" evidence="11">
    <location>
        <position position="612"/>
    </location>
    <ligand>
        <name>heme c</name>
        <dbReference type="ChEBI" id="CHEBI:61717"/>
    </ligand>
</feature>
<feature type="binding site" evidence="11">
    <location>
        <begin position="398"/>
        <end position="399"/>
    </location>
    <ligand>
        <name>pyrroloquinoline quinone</name>
        <dbReference type="ChEBI" id="CHEBI:58442"/>
    </ligand>
</feature>
<keyword evidence="6 11" id="KW-0634">PQQ</keyword>
<comment type="cofactor">
    <cofactor evidence="11">
        <name>heme c</name>
        <dbReference type="ChEBI" id="CHEBI:61717"/>
    </cofactor>
    <text evidence="11">Binds 1 heme c group per subunit.</text>
</comment>
<keyword evidence="8 12" id="KW-0408">Iron</keyword>
<feature type="binding site" evidence="11">
    <location>
        <position position="246"/>
    </location>
    <ligand>
        <name>pyrroloquinoline quinone</name>
        <dbReference type="ChEBI" id="CHEBI:58442"/>
    </ligand>
</feature>
<protein>
    <submittedName>
        <fullName evidence="15">PQQ-dependent dehydrogenase, methanol/ethanol family</fullName>
        <ecNumber evidence="15">1.1.2.-</ecNumber>
    </submittedName>
</protein>
<dbReference type="InterPro" id="IPR002372">
    <property type="entry name" value="PQQ_rpt_dom"/>
</dbReference>
<dbReference type="InterPro" id="IPR011047">
    <property type="entry name" value="Quinoprotein_ADH-like_sf"/>
</dbReference>
<evidence type="ECO:0000313" key="16">
    <source>
        <dbReference type="Proteomes" id="UP000610558"/>
    </source>
</evidence>
<keyword evidence="2 11" id="KW-0349">Heme</keyword>
<dbReference type="InterPro" id="IPR018391">
    <property type="entry name" value="PQQ_b-propeller_rpt"/>
</dbReference>
<dbReference type="NCBIfam" id="TIGR03075">
    <property type="entry name" value="PQQ_enz_alc_DH"/>
    <property type="match status" value="1"/>
</dbReference>
<evidence type="ECO:0000313" key="15">
    <source>
        <dbReference type="EMBL" id="MBD2859538.1"/>
    </source>
</evidence>
<reference evidence="15" key="1">
    <citation type="submission" date="2020-09" db="EMBL/GenBank/DDBJ databases">
        <authorList>
            <person name="Yoon J.-W."/>
        </authorList>
    </citation>
    <scope>NUCLEOTIDE SEQUENCE</scope>
    <source>
        <strain evidence="15">KMU-158</strain>
    </source>
</reference>
<dbReference type="Proteomes" id="UP000610558">
    <property type="component" value="Unassembled WGS sequence"/>
</dbReference>
<dbReference type="SMART" id="SM00564">
    <property type="entry name" value="PQQ"/>
    <property type="match status" value="5"/>
</dbReference>
<feature type="binding site" evidence="11">
    <location>
        <begin position="188"/>
        <end position="189"/>
    </location>
    <ligand>
        <name>pyrroloquinoline quinone</name>
        <dbReference type="ChEBI" id="CHEBI:58442"/>
    </ligand>
</feature>
<comment type="cofactor">
    <cofactor evidence="12">
        <name>Ca(2+)</name>
        <dbReference type="ChEBI" id="CHEBI:29108"/>
    </cofactor>
    <text evidence="12">Binds 1 Ca(2+) ion per subunit.</text>
</comment>
<evidence type="ECO:0000256" key="4">
    <source>
        <dbReference type="ARBA" id="ARBA00022729"/>
    </source>
</evidence>
<dbReference type="AlphaFoldDB" id="A0A927C3L0"/>
<dbReference type="PROSITE" id="PS51007">
    <property type="entry name" value="CYTC"/>
    <property type="match status" value="1"/>
</dbReference>
<keyword evidence="4" id="KW-0732">Signal</keyword>
<evidence type="ECO:0000256" key="5">
    <source>
        <dbReference type="ARBA" id="ARBA00022837"/>
    </source>
</evidence>
<dbReference type="GO" id="GO:0016020">
    <property type="term" value="C:membrane"/>
    <property type="evidence" value="ECO:0007669"/>
    <property type="project" value="InterPro"/>
</dbReference>
<feature type="binding site" description="axial binding residue" evidence="12">
    <location>
        <position position="616"/>
    </location>
    <ligand>
        <name>heme c</name>
        <dbReference type="ChEBI" id="CHEBI:61717"/>
    </ligand>
    <ligandPart>
        <name>Fe</name>
        <dbReference type="ChEBI" id="CHEBI:18248"/>
    </ligandPart>
</feature>
<dbReference type="GO" id="GO:0016614">
    <property type="term" value="F:oxidoreductase activity, acting on CH-OH group of donors"/>
    <property type="evidence" value="ECO:0007669"/>
    <property type="project" value="InterPro"/>
</dbReference>
<evidence type="ECO:0000259" key="14">
    <source>
        <dbReference type="PROSITE" id="PS51007"/>
    </source>
</evidence>
<evidence type="ECO:0000256" key="2">
    <source>
        <dbReference type="ARBA" id="ARBA00022617"/>
    </source>
</evidence>
<dbReference type="GO" id="GO:0005509">
    <property type="term" value="F:calcium ion binding"/>
    <property type="evidence" value="ECO:0007669"/>
    <property type="project" value="InterPro"/>
</dbReference>
<evidence type="ECO:0000256" key="11">
    <source>
        <dbReference type="PIRSR" id="PIRSR617512-2"/>
    </source>
</evidence>
<dbReference type="InterPro" id="IPR036909">
    <property type="entry name" value="Cyt_c-like_dom_sf"/>
</dbReference>
<dbReference type="Gene3D" id="2.140.10.10">
    <property type="entry name" value="Quinoprotein alcohol dehydrogenase-like superfamily"/>
    <property type="match status" value="1"/>
</dbReference>
<keyword evidence="3 12" id="KW-0479">Metal-binding</keyword>
<comment type="cofactor">
    <cofactor evidence="11">
        <name>pyrroloquinoline quinone</name>
        <dbReference type="ChEBI" id="CHEBI:58442"/>
    </cofactor>
    <text evidence="11">Binds 1 PQQ group per subunit.</text>
</comment>
<evidence type="ECO:0000256" key="3">
    <source>
        <dbReference type="ARBA" id="ARBA00022723"/>
    </source>
</evidence>
<evidence type="ECO:0000256" key="1">
    <source>
        <dbReference type="ARBA" id="ARBA00008156"/>
    </source>
</evidence>
<keyword evidence="5 12" id="KW-0106">Calcium</keyword>
<dbReference type="EC" id="1.1.2.-" evidence="15"/>
<evidence type="ECO:0000256" key="6">
    <source>
        <dbReference type="ARBA" id="ARBA00022891"/>
    </source>
</evidence>
<feature type="domain" description="Cytochrome c" evidence="14">
    <location>
        <begin position="599"/>
        <end position="677"/>
    </location>
</feature>
<evidence type="ECO:0000256" key="10">
    <source>
        <dbReference type="PIRSR" id="PIRSR617512-1"/>
    </source>
</evidence>
<feature type="active site" description="Proton acceptor" evidence="10">
    <location>
        <position position="311"/>
    </location>
</feature>
<dbReference type="SUPFAM" id="SSF46626">
    <property type="entry name" value="Cytochrome c"/>
    <property type="match status" value="1"/>
</dbReference>
<organism evidence="15 16">
    <name type="scientific">Spongiibacter pelagi</name>
    <dbReference type="NCBI Taxonomy" id="2760804"/>
    <lineage>
        <taxon>Bacteria</taxon>
        <taxon>Pseudomonadati</taxon>
        <taxon>Pseudomonadota</taxon>
        <taxon>Gammaproteobacteria</taxon>
        <taxon>Cellvibrionales</taxon>
        <taxon>Spongiibacteraceae</taxon>
        <taxon>Spongiibacter</taxon>
    </lineage>
</organism>
<dbReference type="Pfam" id="PF01011">
    <property type="entry name" value="PQQ"/>
    <property type="match status" value="2"/>
</dbReference>
<feature type="binding site" evidence="11">
    <location>
        <position position="172"/>
    </location>
    <ligand>
        <name>pyrroloquinoline quinone</name>
        <dbReference type="ChEBI" id="CHEBI:58442"/>
    </ligand>
</feature>
<feature type="binding site" evidence="12">
    <location>
        <position position="266"/>
    </location>
    <ligand>
        <name>Ca(2+)</name>
        <dbReference type="ChEBI" id="CHEBI:29108"/>
    </ligand>
</feature>
<accession>A0A927C3L0</accession>
<feature type="binding site" evidence="11">
    <location>
        <position position="75"/>
    </location>
    <ligand>
        <name>pyrroloquinoline quinone</name>
        <dbReference type="ChEBI" id="CHEBI:58442"/>
    </ligand>
</feature>
<feature type="binding site" evidence="12">
    <location>
        <position position="190"/>
    </location>
    <ligand>
        <name>Ca(2+)</name>
        <dbReference type="ChEBI" id="CHEBI:29108"/>
    </ligand>
</feature>
<proteinExistence type="inferred from homology"/>
<dbReference type="GO" id="GO:0009055">
    <property type="term" value="F:electron transfer activity"/>
    <property type="evidence" value="ECO:0007669"/>
    <property type="project" value="InterPro"/>
</dbReference>
<feature type="binding site" description="axial binding residue" evidence="12">
    <location>
        <position position="654"/>
    </location>
    <ligand>
        <name>heme c</name>
        <dbReference type="ChEBI" id="CHEBI:61717"/>
    </ligand>
    <ligandPart>
        <name>Fe</name>
        <dbReference type="ChEBI" id="CHEBI:18248"/>
    </ligandPart>
</feature>
<keyword evidence="16" id="KW-1185">Reference proteome</keyword>
<evidence type="ECO:0000256" key="9">
    <source>
        <dbReference type="ARBA" id="ARBA00023157"/>
    </source>
</evidence>
<evidence type="ECO:0000256" key="13">
    <source>
        <dbReference type="PIRSR" id="PIRSR617512-4"/>
    </source>
</evidence>
<gene>
    <name evidence="15" type="ORF">IB286_11030</name>
</gene>
<feature type="binding site" evidence="11">
    <location>
        <position position="127"/>
    </location>
    <ligand>
        <name>pyrroloquinoline quinone</name>
        <dbReference type="ChEBI" id="CHEBI:58442"/>
    </ligand>
</feature>
<feature type="binding site" description="covalent" evidence="11">
    <location>
        <position position="615"/>
    </location>
    <ligand>
        <name>heme c</name>
        <dbReference type="ChEBI" id="CHEBI:61717"/>
    </ligand>
</feature>
<dbReference type="EMBL" id="JACXLD010000006">
    <property type="protein sequence ID" value="MBD2859538.1"/>
    <property type="molecule type" value="Genomic_DNA"/>
</dbReference>
<dbReference type="SUPFAM" id="SSF50998">
    <property type="entry name" value="Quinoprotein alcohol dehydrogenase-like"/>
    <property type="match status" value="1"/>
</dbReference>
<sequence length="712" mass="78575">MALEKKALEKKALERNVADRLNTQALSEQDDNNWLAHGNTYYEQRYSGLDSINDQNVNTLGLSWSFDTEYSRGLEGTPIVVDGVMFVTGNWNMVYALDAVTGKLLWKYDPKVPREWAKMACCDVINRGVAVYEGKVITATLDARLIALDAKDGHLLWETQTADLKEYPYSITGAPRVYKDKVVIGNSGAEYGVRGFVSAFDVNTGKQVWRFYTVPGNPAEGFESPAMEMAAKTWTGEWWKFGGGGTAWDSIVYDPDLDQLYIGVGNGSPWNQKIRSPGGGDNLFLSSIVAVNPDSGEYLWHYQETPGETWDFTATQPIMLADMQWQGKTRKVIWHAPKNGFFFIIDRENGELLSAEPFAKVNWASHYDMETGRPVETEFARYTEKPELILPGSFGAHNWHPMSYSPKTGYVYIPAMETGFTYDDTAPFEHHKGHWNPGVAIGQAGVDSPIFLQLLVEKFLNGSLIAWDPVKQQAAWTLPHAKVGNSGVVSTAGNLVFQGTATGKFEAYSADKGEALWSFDAKTAVMGSPVTFSVNGEQYVTVMAGRGGAFGLLTGEEVFTAPPPSRVLTFKLGGDKALPENPALPPFKAPAPSPDTTEEDIANGRTLYHQFCSVCHGPDVISGRGIPDLRELPPVFYENFDGVVLEGMMSKAGMVGFSDVLDKAQADDIKAYILNEAAKKQALENTPKWWLNIQTWFYSLLTELIGLLAKLA</sequence>
<dbReference type="Gene3D" id="1.10.760.10">
    <property type="entry name" value="Cytochrome c-like domain"/>
    <property type="match status" value="1"/>
</dbReference>
<dbReference type="GO" id="GO:0020037">
    <property type="term" value="F:heme binding"/>
    <property type="evidence" value="ECO:0007669"/>
    <property type="project" value="InterPro"/>
</dbReference>
<feature type="binding site" evidence="12">
    <location>
        <position position="311"/>
    </location>
    <ligand>
        <name>Ca(2+)</name>
        <dbReference type="ChEBI" id="CHEBI:29108"/>
    </ligand>
</feature>
<comment type="similarity">
    <text evidence="1">Belongs to the bacterial PQQ dehydrogenase family.</text>
</comment>
<evidence type="ECO:0000256" key="7">
    <source>
        <dbReference type="ARBA" id="ARBA00023002"/>
    </source>
</evidence>
<dbReference type="PANTHER" id="PTHR32303">
    <property type="entry name" value="QUINOPROTEIN ALCOHOL DEHYDROGENASE (CYTOCHROME C)"/>
    <property type="match status" value="1"/>
</dbReference>
<keyword evidence="9 13" id="KW-1015">Disulfide bond</keyword>
<dbReference type="InterPro" id="IPR009056">
    <property type="entry name" value="Cyt_c-like_dom"/>
</dbReference>
<dbReference type="CDD" id="cd10279">
    <property type="entry name" value="PQQ_ADH_II"/>
    <property type="match status" value="1"/>
</dbReference>
<comment type="caution">
    <text evidence="15">The sequence shown here is derived from an EMBL/GenBank/DDBJ whole genome shotgun (WGS) entry which is preliminary data.</text>
</comment>
<keyword evidence="7 15" id="KW-0560">Oxidoreductase</keyword>
<feature type="binding site" evidence="11">
    <location>
        <position position="338"/>
    </location>
    <ligand>
        <name>pyrroloquinoline quinone</name>
        <dbReference type="ChEBI" id="CHEBI:58442"/>
    </ligand>
</feature>
<dbReference type="InterPro" id="IPR017512">
    <property type="entry name" value="PQQ_MeOH/EtOH_DH"/>
</dbReference>
<dbReference type="Pfam" id="PF13442">
    <property type="entry name" value="Cytochrome_CBB3"/>
    <property type="match status" value="1"/>
</dbReference>
<feature type="disulfide bond" evidence="13">
    <location>
        <begin position="121"/>
        <end position="122"/>
    </location>
</feature>